<proteinExistence type="predicted"/>
<evidence type="ECO:0000313" key="2">
    <source>
        <dbReference type="EMBL" id="KAG5512647.1"/>
    </source>
</evidence>
<keyword evidence="1" id="KW-0472">Membrane</keyword>
<name>A0AAV6HIQ3_9ERIC</name>
<organism evidence="2 3">
    <name type="scientific">Rhododendron griersonianum</name>
    <dbReference type="NCBI Taxonomy" id="479676"/>
    <lineage>
        <taxon>Eukaryota</taxon>
        <taxon>Viridiplantae</taxon>
        <taxon>Streptophyta</taxon>
        <taxon>Embryophyta</taxon>
        <taxon>Tracheophyta</taxon>
        <taxon>Spermatophyta</taxon>
        <taxon>Magnoliopsida</taxon>
        <taxon>eudicotyledons</taxon>
        <taxon>Gunneridae</taxon>
        <taxon>Pentapetalae</taxon>
        <taxon>asterids</taxon>
        <taxon>Ericales</taxon>
        <taxon>Ericaceae</taxon>
        <taxon>Ericoideae</taxon>
        <taxon>Rhodoreae</taxon>
        <taxon>Rhododendron</taxon>
    </lineage>
</organism>
<dbReference type="AlphaFoldDB" id="A0AAV6HIQ3"/>
<feature type="transmembrane region" description="Helical" evidence="1">
    <location>
        <begin position="41"/>
        <end position="64"/>
    </location>
</feature>
<dbReference type="Proteomes" id="UP000823749">
    <property type="component" value="Unassembled WGS sequence"/>
</dbReference>
<reference evidence="2" key="1">
    <citation type="submission" date="2020-08" db="EMBL/GenBank/DDBJ databases">
        <title>Plant Genome Project.</title>
        <authorList>
            <person name="Zhang R.-G."/>
        </authorList>
    </citation>
    <scope>NUCLEOTIDE SEQUENCE</scope>
    <source>
        <strain evidence="2">WSP0</strain>
        <tissue evidence="2">Leaf</tissue>
    </source>
</reference>
<evidence type="ECO:0000313" key="3">
    <source>
        <dbReference type="Proteomes" id="UP000823749"/>
    </source>
</evidence>
<evidence type="ECO:0000256" key="1">
    <source>
        <dbReference type="SAM" id="Phobius"/>
    </source>
</evidence>
<comment type="caution">
    <text evidence="2">The sequence shown here is derived from an EMBL/GenBank/DDBJ whole genome shotgun (WGS) entry which is preliminary data.</text>
</comment>
<keyword evidence="1" id="KW-0812">Transmembrane</keyword>
<gene>
    <name evidence="2" type="ORF">RHGRI_038934</name>
</gene>
<keyword evidence="1" id="KW-1133">Transmembrane helix</keyword>
<protein>
    <submittedName>
        <fullName evidence="2">Uncharacterized protein</fullName>
    </submittedName>
</protein>
<dbReference type="EMBL" id="JACTNZ010000047">
    <property type="protein sequence ID" value="KAG5512647.1"/>
    <property type="molecule type" value="Genomic_DNA"/>
</dbReference>
<accession>A0AAV6HIQ3</accession>
<keyword evidence="3" id="KW-1185">Reference proteome</keyword>
<sequence length="83" mass="9259">MWGSSDVEYAESGAVGLFGGIVTIWNTEKFSVGWCLALVRLVYVVSSLFCGILSLLYHVLFPFGSPLELRRAKRLSILLRADY</sequence>